<evidence type="ECO:0000313" key="2">
    <source>
        <dbReference type="EMBL" id="PHN01146.1"/>
    </source>
</evidence>
<sequence>MTTPSSGKSSLPFLTHFFSLCAGSDVDVLSKCSKKEQNKHAGIGATVFMTGLVAWISGGYAFHRVFFEQAGSSESIFVGIALGLVWGLLIFNIDRFLVMSMQKTQGLWGQIAMALPRLLLAILISFVIAKPIEVRLFEDRIISEILLMKGAEYEERQAKLKERFGIPQLENDLLELDTTIEVLDSLYKSPPAVFQLKALIPEDSLCQVKLQGIKNTNGGKISELEQNNVKITREISQINSTIQNLELIVSDTLASAESIRNASTQSKRLINTRNELYSRRRINNGVIERLLGEIETQEEECSDIREKISAKEEPYYIDIRQRLETAKNQKDSLIKVIAKGKQDLEQEFLRDTAIIGDSYKPTLLTQIDALSSLTQWKKPIENDEGEIERPSNTLWWTGILISLIFIVIETAPILVKLMSDEGEYDLLVDKTIDETKIKQLLGLRKKMKGNIEDEITKTKDLAMKELQKFEVLKKEIKTQNPLADNEQLERILENVTYQSIQNIFESSRVSFNLKNPTPAQRRLDTKIQKMSSLIEKSSDETTRYKLIKYLMKLILKK</sequence>
<evidence type="ECO:0000256" key="1">
    <source>
        <dbReference type="SAM" id="Phobius"/>
    </source>
</evidence>
<feature type="transmembrane region" description="Helical" evidence="1">
    <location>
        <begin position="75"/>
        <end position="94"/>
    </location>
</feature>
<dbReference type="RefSeq" id="WP_099155478.1">
    <property type="nucleotide sequence ID" value="NZ_PDUD01000062.1"/>
</dbReference>
<feature type="transmembrane region" description="Helical" evidence="1">
    <location>
        <begin position="106"/>
        <end position="129"/>
    </location>
</feature>
<keyword evidence="3" id="KW-1185">Reference proteome</keyword>
<keyword evidence="1" id="KW-0812">Transmembrane</keyword>
<dbReference type="OrthoDB" id="594406at2"/>
<proteinExistence type="predicted"/>
<keyword evidence="1" id="KW-0472">Membrane</keyword>
<dbReference type="Pfam" id="PF14362">
    <property type="entry name" value="DUF4407"/>
    <property type="match status" value="1"/>
</dbReference>
<reference evidence="2 3" key="1">
    <citation type="submission" date="2017-10" db="EMBL/GenBank/DDBJ databases">
        <title>The draft genome sequence of Lewinella nigricans NBRC 102662.</title>
        <authorList>
            <person name="Wang K."/>
        </authorList>
    </citation>
    <scope>NUCLEOTIDE SEQUENCE [LARGE SCALE GENOMIC DNA]</scope>
    <source>
        <strain evidence="2 3">NBRC 102662</strain>
    </source>
</reference>
<dbReference type="InterPro" id="IPR025519">
    <property type="entry name" value="DUF4407"/>
</dbReference>
<evidence type="ECO:0008006" key="4">
    <source>
        <dbReference type="Google" id="ProtNLM"/>
    </source>
</evidence>
<keyword evidence="1" id="KW-1133">Transmembrane helix</keyword>
<dbReference type="Proteomes" id="UP000223913">
    <property type="component" value="Unassembled WGS sequence"/>
</dbReference>
<organism evidence="2 3">
    <name type="scientific">Flavilitoribacter nigricans (strain ATCC 23147 / DSM 23189 / NBRC 102662 / NCIMB 1420 / SS-2)</name>
    <name type="common">Lewinella nigricans</name>
    <dbReference type="NCBI Taxonomy" id="1122177"/>
    <lineage>
        <taxon>Bacteria</taxon>
        <taxon>Pseudomonadati</taxon>
        <taxon>Bacteroidota</taxon>
        <taxon>Saprospiria</taxon>
        <taxon>Saprospirales</taxon>
        <taxon>Lewinellaceae</taxon>
        <taxon>Flavilitoribacter</taxon>
    </lineage>
</organism>
<comment type="caution">
    <text evidence="2">The sequence shown here is derived from an EMBL/GenBank/DDBJ whole genome shotgun (WGS) entry which is preliminary data.</text>
</comment>
<evidence type="ECO:0000313" key="3">
    <source>
        <dbReference type="Proteomes" id="UP000223913"/>
    </source>
</evidence>
<dbReference type="AlphaFoldDB" id="A0A2D0MYE3"/>
<feature type="transmembrane region" description="Helical" evidence="1">
    <location>
        <begin position="41"/>
        <end position="63"/>
    </location>
</feature>
<protein>
    <recommendedName>
        <fullName evidence="4">DUF4407 domain-containing protein</fullName>
    </recommendedName>
</protein>
<gene>
    <name evidence="2" type="ORF">CRP01_38735</name>
</gene>
<name>A0A2D0MYE3_FLAN2</name>
<dbReference type="EMBL" id="PDUD01000062">
    <property type="protein sequence ID" value="PHN01146.1"/>
    <property type="molecule type" value="Genomic_DNA"/>
</dbReference>
<accession>A0A2D0MYE3</accession>